<proteinExistence type="predicted"/>
<evidence type="ECO:0000313" key="3">
    <source>
        <dbReference type="Proteomes" id="UP000663937"/>
    </source>
</evidence>
<accession>A0A8A4ZCJ5</accession>
<dbReference type="InterPro" id="IPR011050">
    <property type="entry name" value="Pectin_lyase_fold/virulence"/>
</dbReference>
<dbReference type="Proteomes" id="UP000663937">
    <property type="component" value="Chromosome"/>
</dbReference>
<name>A0A8A4ZCJ5_9MICO</name>
<evidence type="ECO:0000313" key="2">
    <source>
        <dbReference type="EMBL" id="QTE29652.1"/>
    </source>
</evidence>
<gene>
    <name evidence="2" type="ORF">J4E96_00890</name>
</gene>
<organism evidence="2 3">
    <name type="scientific">Pengzhenrongella sicca</name>
    <dbReference type="NCBI Taxonomy" id="2819238"/>
    <lineage>
        <taxon>Bacteria</taxon>
        <taxon>Bacillati</taxon>
        <taxon>Actinomycetota</taxon>
        <taxon>Actinomycetes</taxon>
        <taxon>Micrococcales</taxon>
        <taxon>Pengzhenrongella</taxon>
    </lineage>
</organism>
<dbReference type="EMBL" id="CP071868">
    <property type="protein sequence ID" value="QTE29652.1"/>
    <property type="molecule type" value="Genomic_DNA"/>
</dbReference>
<keyword evidence="3" id="KW-1185">Reference proteome</keyword>
<feature type="region of interest" description="Disordered" evidence="1">
    <location>
        <begin position="48"/>
        <end position="75"/>
    </location>
</feature>
<evidence type="ECO:0000256" key="1">
    <source>
        <dbReference type="SAM" id="MobiDB-lite"/>
    </source>
</evidence>
<dbReference type="RefSeq" id="WP_227423944.1">
    <property type="nucleotide sequence ID" value="NZ_CP071868.1"/>
</dbReference>
<dbReference type="KEGG" id="psic:J4E96_00890"/>
<reference evidence="2" key="1">
    <citation type="submission" date="2021-03" db="EMBL/GenBank/DDBJ databases">
        <title>Pengzhenrongella sicca gen. nov., sp. nov., a new member of suborder Micrococcineae isolated from High-Arctic tundra soil.</title>
        <authorList>
            <person name="Peng F."/>
        </authorList>
    </citation>
    <scope>NUCLEOTIDE SEQUENCE</scope>
    <source>
        <strain evidence="2">LRZ-2</strain>
    </source>
</reference>
<dbReference type="AlphaFoldDB" id="A0A8A4ZCJ5"/>
<dbReference type="SUPFAM" id="SSF51126">
    <property type="entry name" value="Pectin lyase-like"/>
    <property type="match status" value="1"/>
</dbReference>
<protein>
    <recommendedName>
        <fullName evidence="4">Right handed beta helix domain-containing protein</fullName>
    </recommendedName>
</protein>
<sequence length="312" mass="32272">MPSPRRPNRARPPLGGAPVRARGRRCLAGLAVLAGLLVLGGCAGDAPPPAPAPSWSPLDSATDRPGPASTGVPAGVVLTPSEGVRVTEDGAVLDGLDVAGCVVVAADDVTIRNSRITCLDAPNDRAVVYDGSRTGLVLEDVEIDGGGRTDIGVDTSSTTIRRANIHGVNDGVRLGIGVTVEASWIHDLTRIGELHPDAIQGISAQDIVIRGNTLDPRNAVTGDRGNAAIMLGSETGPKVSKNVVIEGNWINGGNYSINIREDIVAEGFEIRDNRFGTDTTYGPILMRSTVTLGTGNVMDATEAPVQAVTRDG</sequence>
<evidence type="ECO:0008006" key="4">
    <source>
        <dbReference type="Google" id="ProtNLM"/>
    </source>
</evidence>